<dbReference type="EMBL" id="CM031813">
    <property type="protein sequence ID" value="KAG6653050.1"/>
    <property type="molecule type" value="Genomic_DNA"/>
</dbReference>
<evidence type="ECO:0000313" key="2">
    <source>
        <dbReference type="Proteomes" id="UP000811609"/>
    </source>
</evidence>
<organism evidence="1 2">
    <name type="scientific">Carya illinoinensis</name>
    <name type="common">Pecan</name>
    <dbReference type="NCBI Taxonomy" id="32201"/>
    <lineage>
        <taxon>Eukaryota</taxon>
        <taxon>Viridiplantae</taxon>
        <taxon>Streptophyta</taxon>
        <taxon>Embryophyta</taxon>
        <taxon>Tracheophyta</taxon>
        <taxon>Spermatophyta</taxon>
        <taxon>Magnoliopsida</taxon>
        <taxon>eudicotyledons</taxon>
        <taxon>Gunneridae</taxon>
        <taxon>Pentapetalae</taxon>
        <taxon>rosids</taxon>
        <taxon>fabids</taxon>
        <taxon>Fagales</taxon>
        <taxon>Juglandaceae</taxon>
        <taxon>Carya</taxon>
    </lineage>
</organism>
<dbReference type="AlphaFoldDB" id="A0A8T1QEM0"/>
<proteinExistence type="predicted"/>
<protein>
    <submittedName>
        <fullName evidence="1">Uncharacterized protein</fullName>
    </submittedName>
</protein>
<name>A0A8T1QEM0_CARIL</name>
<comment type="caution">
    <text evidence="1">The sequence shown here is derived from an EMBL/GenBank/DDBJ whole genome shotgun (WGS) entry which is preliminary data.</text>
</comment>
<keyword evidence="2" id="KW-1185">Reference proteome</keyword>
<reference evidence="1" key="1">
    <citation type="submission" date="2020-12" db="EMBL/GenBank/DDBJ databases">
        <title>WGS assembly of Carya illinoinensis cv. Pawnee.</title>
        <authorList>
            <person name="Platts A."/>
            <person name="Shu S."/>
            <person name="Wright S."/>
            <person name="Barry K."/>
            <person name="Edger P."/>
            <person name="Pires J.C."/>
            <person name="Schmutz J."/>
        </authorList>
    </citation>
    <scope>NUCLEOTIDE SEQUENCE</scope>
    <source>
        <tissue evidence="1">Leaf</tissue>
    </source>
</reference>
<accession>A0A8T1QEM0</accession>
<sequence length="111" mass="12173">MVTKAASRLLVPFAFNIKNLSSLSFLSSLSLNPDQSQASPPPKPVFSVVAPPPQSLYLVAQNQSKRLHSESRFFLHSHGQSKTSQDQLLLHPLLRPPLAVETLLLCTRSAT</sequence>
<dbReference type="Proteomes" id="UP000811609">
    <property type="component" value="Chromosome 5"/>
</dbReference>
<evidence type="ECO:0000313" key="1">
    <source>
        <dbReference type="EMBL" id="KAG6653050.1"/>
    </source>
</evidence>
<gene>
    <name evidence="1" type="ORF">CIPAW_05G048100</name>
</gene>